<sequence length="91" mass="10311">MFNFLKIFSKTECYHSKFIVEGMRCEKCAARVISAVSQLTGVLKVEVFIEKDLVNVYSDYEMELSVIEAVISDCGYKIKSSQNLGSVMVRI</sequence>
<feature type="domain" description="HMA" evidence="1">
    <location>
        <begin position="14"/>
        <end position="79"/>
    </location>
</feature>
<dbReference type="RefSeq" id="WP_031580115.1">
    <property type="nucleotide sequence ID" value="NZ_FOXF01000002.1"/>
</dbReference>
<organism evidence="2 3">
    <name type="scientific">Ruminobacter amylophilus</name>
    <dbReference type="NCBI Taxonomy" id="867"/>
    <lineage>
        <taxon>Bacteria</taxon>
        <taxon>Pseudomonadati</taxon>
        <taxon>Pseudomonadota</taxon>
        <taxon>Gammaproteobacteria</taxon>
        <taxon>Aeromonadales</taxon>
        <taxon>Succinivibrionaceae</taxon>
        <taxon>Ruminobacter</taxon>
    </lineage>
</organism>
<evidence type="ECO:0000313" key="3">
    <source>
        <dbReference type="Proteomes" id="UP000243745"/>
    </source>
</evidence>
<proteinExistence type="predicted"/>
<protein>
    <submittedName>
        <fullName evidence="2">Copper chaperone CopZ</fullName>
    </submittedName>
</protein>
<dbReference type="AlphaFoldDB" id="A0A662ZF76"/>
<dbReference type="SUPFAM" id="SSF55008">
    <property type="entry name" value="HMA, heavy metal-associated domain"/>
    <property type="match status" value="1"/>
</dbReference>
<evidence type="ECO:0000259" key="1">
    <source>
        <dbReference type="PROSITE" id="PS50846"/>
    </source>
</evidence>
<keyword evidence="3" id="KW-1185">Reference proteome</keyword>
<name>A0A662ZF76_9GAMM</name>
<dbReference type="OrthoDB" id="9801832at2"/>
<dbReference type="Pfam" id="PF00403">
    <property type="entry name" value="HMA"/>
    <property type="match status" value="1"/>
</dbReference>
<dbReference type="InterPro" id="IPR036163">
    <property type="entry name" value="HMA_dom_sf"/>
</dbReference>
<dbReference type="Gene3D" id="3.30.70.100">
    <property type="match status" value="1"/>
</dbReference>
<accession>A0A662ZF76</accession>
<dbReference type="CDD" id="cd00371">
    <property type="entry name" value="HMA"/>
    <property type="match status" value="1"/>
</dbReference>
<evidence type="ECO:0000313" key="2">
    <source>
        <dbReference type="EMBL" id="SFP00312.1"/>
    </source>
</evidence>
<dbReference type="EMBL" id="FOXF01000002">
    <property type="protein sequence ID" value="SFP00312.1"/>
    <property type="molecule type" value="Genomic_DNA"/>
</dbReference>
<dbReference type="PROSITE" id="PS50846">
    <property type="entry name" value="HMA_2"/>
    <property type="match status" value="1"/>
</dbReference>
<gene>
    <name evidence="2" type="ORF">SAMN02910344_00136</name>
</gene>
<dbReference type="GO" id="GO:0046872">
    <property type="term" value="F:metal ion binding"/>
    <property type="evidence" value="ECO:0007669"/>
    <property type="project" value="InterPro"/>
</dbReference>
<reference evidence="2 3" key="1">
    <citation type="submission" date="2016-10" db="EMBL/GenBank/DDBJ databases">
        <authorList>
            <person name="Varghese N."/>
            <person name="Submissions S."/>
        </authorList>
    </citation>
    <scope>NUCLEOTIDE SEQUENCE [LARGE SCALE GENOMIC DNA]</scope>
    <source>
        <strain evidence="2 3">DSM 1361</strain>
    </source>
</reference>
<dbReference type="Proteomes" id="UP000243745">
    <property type="component" value="Unassembled WGS sequence"/>
</dbReference>
<dbReference type="InterPro" id="IPR006121">
    <property type="entry name" value="HMA_dom"/>
</dbReference>